<dbReference type="Proteomes" id="UP000011220">
    <property type="component" value="Chromosome"/>
</dbReference>
<dbReference type="PATRIC" id="fig|1121335.3.peg.1596"/>
<sequence>MFILVLPLLFKIFYNVYYVFIEDCKVNREFDTEWKRLII</sequence>
<dbReference type="EMBL" id="CP004044">
    <property type="protein sequence ID" value="AGC68599.1"/>
    <property type="molecule type" value="Genomic_DNA"/>
</dbReference>
<evidence type="ECO:0000313" key="2">
    <source>
        <dbReference type="Proteomes" id="UP000011220"/>
    </source>
</evidence>
<accession>L7VPK2</accession>
<gene>
    <name evidence="1" type="ordered locus">Cst_c16130</name>
</gene>
<keyword evidence="2" id="KW-1185">Reference proteome</keyword>
<organism evidence="1 2">
    <name type="scientific">Thermoclostridium stercorarium (strain ATCC 35414 / DSM 8532 / NCIMB 11754)</name>
    <name type="common">Clostridium stercorarium</name>
    <dbReference type="NCBI Taxonomy" id="1121335"/>
    <lineage>
        <taxon>Bacteria</taxon>
        <taxon>Bacillati</taxon>
        <taxon>Bacillota</taxon>
        <taxon>Clostridia</taxon>
        <taxon>Eubacteriales</taxon>
        <taxon>Oscillospiraceae</taxon>
        <taxon>Thermoclostridium</taxon>
    </lineage>
</organism>
<dbReference type="STRING" id="1121335.Cst_c16130"/>
<reference evidence="1 2" key="1">
    <citation type="journal article" date="2013" name="Genome Announc.">
        <title>Complete genome sequence of Clostridium stercorarium subsp. stercorarium strain DSM 8532, a thermophilic degrader of plant cell wall fibers.</title>
        <authorList>
            <person name="Poehlein A."/>
            <person name="Zverlov V.V."/>
            <person name="Daniel R."/>
            <person name="Schwarz W.H."/>
            <person name="Liebl W."/>
        </authorList>
    </citation>
    <scope>NUCLEOTIDE SEQUENCE [LARGE SCALE GENOMIC DNA]</scope>
    <source>
        <strain evidence="2">ATCC 35414 / DSM 8532 / NCIMB 11754</strain>
    </source>
</reference>
<name>L7VPK2_THES1</name>
<evidence type="ECO:0000313" key="1">
    <source>
        <dbReference type="EMBL" id="AGC68599.1"/>
    </source>
</evidence>
<proteinExistence type="predicted"/>
<protein>
    <submittedName>
        <fullName evidence="1">Uncharacterized protein</fullName>
    </submittedName>
</protein>
<dbReference type="KEGG" id="css:Cst_c16130"/>
<dbReference type="AlphaFoldDB" id="L7VPK2"/>